<name>A0ABT0TW05_9HELI</name>
<proteinExistence type="predicted"/>
<sequence>MFDTIKHTLTHVDKSFLAEKFTQTKSLFLECSSMKEWFLKGHYDMVNSSLEFIRKLDFVLDKDILDLFLQESIWLKDKYTKLQEARIDIKTNFKRTSEPIHALAGLSHL</sequence>
<comment type="caution">
    <text evidence="1">The sequence shown here is derived from an EMBL/GenBank/DDBJ whole genome shotgun (WGS) entry which is preliminary data.</text>
</comment>
<organism evidence="1 2">
    <name type="scientific">Helicobacter colisuis</name>
    <dbReference type="NCBI Taxonomy" id="2949739"/>
    <lineage>
        <taxon>Bacteria</taxon>
        <taxon>Pseudomonadati</taxon>
        <taxon>Campylobacterota</taxon>
        <taxon>Epsilonproteobacteria</taxon>
        <taxon>Campylobacterales</taxon>
        <taxon>Helicobacteraceae</taxon>
        <taxon>Helicobacter</taxon>
    </lineage>
</organism>
<keyword evidence="2" id="KW-1185">Reference proteome</keyword>
<dbReference type="Proteomes" id="UP001057522">
    <property type="component" value="Unassembled WGS sequence"/>
</dbReference>
<dbReference type="RefSeq" id="WP_250605000.1">
    <property type="nucleotide sequence ID" value="NZ_JAMOKX010000007.1"/>
</dbReference>
<dbReference type="EMBL" id="JAMOKX010000007">
    <property type="protein sequence ID" value="MCL9820099.1"/>
    <property type="molecule type" value="Genomic_DNA"/>
</dbReference>
<reference evidence="1" key="1">
    <citation type="submission" date="2022-06" db="EMBL/GenBank/DDBJ databases">
        <title>Helicobacter colisuis sp. nov.</title>
        <authorList>
            <person name="Papic B."/>
            <person name="Gruntar I."/>
        </authorList>
    </citation>
    <scope>NUCLEOTIDE SEQUENCE</scope>
    <source>
        <strain evidence="1">11154-15</strain>
    </source>
</reference>
<gene>
    <name evidence="1" type="ORF">NCR95_07990</name>
</gene>
<accession>A0ABT0TW05</accession>
<evidence type="ECO:0000313" key="1">
    <source>
        <dbReference type="EMBL" id="MCL9820099.1"/>
    </source>
</evidence>
<protein>
    <submittedName>
        <fullName evidence="1">Uncharacterized protein</fullName>
    </submittedName>
</protein>
<evidence type="ECO:0000313" key="2">
    <source>
        <dbReference type="Proteomes" id="UP001057522"/>
    </source>
</evidence>